<dbReference type="InterPro" id="IPR012337">
    <property type="entry name" value="RNaseH-like_sf"/>
</dbReference>
<keyword evidence="1" id="KW-0064">Aspartyl protease</keyword>
<feature type="region of interest" description="Disordered" evidence="2">
    <location>
        <begin position="43"/>
        <end position="64"/>
    </location>
</feature>
<dbReference type="Gramene" id="Bra008452.1">
    <property type="protein sequence ID" value="Bra008452.1-P"/>
    <property type="gene ID" value="Bra008452"/>
</dbReference>
<dbReference type="OMA" id="PRRICTH"/>
<dbReference type="STRING" id="51351.M4CW55"/>
<dbReference type="EnsemblPlants" id="Bra008452.1">
    <property type="protein sequence ID" value="Bra008452.1-P"/>
    <property type="gene ID" value="Bra008452"/>
</dbReference>
<dbReference type="CDD" id="cd09272">
    <property type="entry name" value="RNase_HI_RT_Ty1"/>
    <property type="match status" value="1"/>
</dbReference>
<dbReference type="PANTHER" id="PTHR11439">
    <property type="entry name" value="GAG-POL-RELATED RETROTRANSPOSON"/>
    <property type="match status" value="1"/>
</dbReference>
<dbReference type="SUPFAM" id="SSF56672">
    <property type="entry name" value="DNA/RNA polymerases"/>
    <property type="match status" value="1"/>
</dbReference>
<dbReference type="InterPro" id="IPR001584">
    <property type="entry name" value="Integrase_cat-core"/>
</dbReference>
<feature type="domain" description="Integrase catalytic" evidence="3">
    <location>
        <begin position="393"/>
        <end position="556"/>
    </location>
</feature>
<feature type="region of interest" description="Disordered" evidence="2">
    <location>
        <begin position="640"/>
        <end position="672"/>
    </location>
</feature>
<dbReference type="GO" id="GO:0015074">
    <property type="term" value="P:DNA integration"/>
    <property type="evidence" value="ECO:0007669"/>
    <property type="project" value="InterPro"/>
</dbReference>
<reference evidence="4 5" key="1">
    <citation type="journal article" date="2011" name="Nat. Genet.">
        <title>The genome of the mesopolyploid crop species Brassica rapa.</title>
        <authorList>
            <consortium name="Brassica rapa Genome Sequencing Project Consortium"/>
            <person name="Wang X."/>
            <person name="Wang H."/>
            <person name="Wang J."/>
            <person name="Sun R."/>
            <person name="Wu J."/>
            <person name="Liu S."/>
            <person name="Bai Y."/>
            <person name="Mun J.H."/>
            <person name="Bancroft I."/>
            <person name="Cheng F."/>
            <person name="Huang S."/>
            <person name="Li X."/>
            <person name="Hua W."/>
            <person name="Wang J."/>
            <person name="Wang X."/>
            <person name="Freeling M."/>
            <person name="Pires J.C."/>
            <person name="Paterson A.H."/>
            <person name="Chalhoub B."/>
            <person name="Wang B."/>
            <person name="Hayward A."/>
            <person name="Sharpe A.G."/>
            <person name="Park B.S."/>
            <person name="Weisshaar B."/>
            <person name="Liu B."/>
            <person name="Li B."/>
            <person name="Liu B."/>
            <person name="Tong C."/>
            <person name="Song C."/>
            <person name="Duran C."/>
            <person name="Peng C."/>
            <person name="Geng C."/>
            <person name="Koh C."/>
            <person name="Lin C."/>
            <person name="Edwards D."/>
            <person name="Mu D."/>
            <person name="Shen D."/>
            <person name="Soumpourou E."/>
            <person name="Li F."/>
            <person name="Fraser F."/>
            <person name="Conant G."/>
            <person name="Lassalle G."/>
            <person name="King G.J."/>
            <person name="Bonnema G."/>
            <person name="Tang H."/>
            <person name="Wang H."/>
            <person name="Belcram H."/>
            <person name="Zhou H."/>
            <person name="Hirakawa H."/>
            <person name="Abe H."/>
            <person name="Guo H."/>
            <person name="Wang H."/>
            <person name="Jin H."/>
            <person name="Parkin I.A."/>
            <person name="Batley J."/>
            <person name="Kim J.S."/>
            <person name="Just J."/>
            <person name="Li J."/>
            <person name="Xu J."/>
            <person name="Deng J."/>
            <person name="Kim J.A."/>
            <person name="Li J."/>
            <person name="Yu J."/>
            <person name="Meng J."/>
            <person name="Wang J."/>
            <person name="Min J."/>
            <person name="Poulain J."/>
            <person name="Wang J."/>
            <person name="Hatakeyama K."/>
            <person name="Wu K."/>
            <person name="Wang L."/>
            <person name="Fang L."/>
            <person name="Trick M."/>
            <person name="Links M.G."/>
            <person name="Zhao M."/>
            <person name="Jin M."/>
            <person name="Ramchiary N."/>
            <person name="Drou N."/>
            <person name="Berkman P.J."/>
            <person name="Cai Q."/>
            <person name="Huang Q."/>
            <person name="Li R."/>
            <person name="Tabata S."/>
            <person name="Cheng S."/>
            <person name="Zhang S."/>
            <person name="Zhang S."/>
            <person name="Huang S."/>
            <person name="Sato S."/>
            <person name="Sun S."/>
            <person name="Kwon S.J."/>
            <person name="Choi S.R."/>
            <person name="Lee T.H."/>
            <person name="Fan W."/>
            <person name="Zhao X."/>
            <person name="Tan X."/>
            <person name="Xu X."/>
            <person name="Wang Y."/>
            <person name="Qiu Y."/>
            <person name="Yin Y."/>
            <person name="Li Y."/>
            <person name="Du Y."/>
            <person name="Liao Y."/>
            <person name="Lim Y."/>
            <person name="Narusaka Y."/>
            <person name="Wang Y."/>
            <person name="Wang Z."/>
            <person name="Li Z."/>
            <person name="Wang Z."/>
            <person name="Xiong Z."/>
            <person name="Zhang Z."/>
        </authorList>
    </citation>
    <scope>NUCLEOTIDE SEQUENCE [LARGE SCALE GENOMIC DNA]</scope>
    <source>
        <strain evidence="4 5">cv. Chiifu-401-42</strain>
    </source>
</reference>
<dbReference type="InterPro" id="IPR025724">
    <property type="entry name" value="GAG-pre-integrase_dom"/>
</dbReference>
<dbReference type="AlphaFoldDB" id="M4CW55"/>
<dbReference type="Pfam" id="PF13976">
    <property type="entry name" value="gag_pre-integrs"/>
    <property type="match status" value="1"/>
</dbReference>
<dbReference type="GO" id="GO:0003676">
    <property type="term" value="F:nucleic acid binding"/>
    <property type="evidence" value="ECO:0007669"/>
    <property type="project" value="InterPro"/>
</dbReference>
<dbReference type="InterPro" id="IPR013103">
    <property type="entry name" value="RVT_2"/>
</dbReference>
<organism evidence="4 5">
    <name type="scientific">Brassica campestris</name>
    <name type="common">Field mustard</name>
    <dbReference type="NCBI Taxonomy" id="3711"/>
    <lineage>
        <taxon>Eukaryota</taxon>
        <taxon>Viridiplantae</taxon>
        <taxon>Streptophyta</taxon>
        <taxon>Embryophyta</taxon>
        <taxon>Tracheophyta</taxon>
        <taxon>Spermatophyta</taxon>
        <taxon>Magnoliopsida</taxon>
        <taxon>eudicotyledons</taxon>
        <taxon>Gunneridae</taxon>
        <taxon>Pentapetalae</taxon>
        <taxon>rosids</taxon>
        <taxon>malvids</taxon>
        <taxon>Brassicales</taxon>
        <taxon>Brassicaceae</taxon>
        <taxon>Brassiceae</taxon>
        <taxon>Brassica</taxon>
    </lineage>
</organism>
<evidence type="ECO:0000259" key="3">
    <source>
        <dbReference type="PROSITE" id="PS50994"/>
    </source>
</evidence>
<feature type="compositionally biased region" description="Polar residues" evidence="2">
    <location>
        <begin position="653"/>
        <end position="665"/>
    </location>
</feature>
<dbReference type="HOGENOM" id="CLU_001650_5_0_1"/>
<dbReference type="InterPro" id="IPR057670">
    <property type="entry name" value="SH3_retrovirus"/>
</dbReference>
<protein>
    <recommendedName>
        <fullName evidence="3">Integrase catalytic domain-containing protein</fullName>
    </recommendedName>
</protein>
<dbReference type="Pfam" id="PF22936">
    <property type="entry name" value="Pol_BBD"/>
    <property type="match status" value="1"/>
</dbReference>
<dbReference type="PROSITE" id="PS50994">
    <property type="entry name" value="INTEGRASE"/>
    <property type="match status" value="1"/>
</dbReference>
<keyword evidence="1" id="KW-0645">Protease</keyword>
<proteinExistence type="predicted"/>
<dbReference type="PANTHER" id="PTHR11439:SF470">
    <property type="entry name" value="CYSTEINE-RICH RLK (RECEPTOR-LIKE PROTEIN KINASE) 8"/>
    <property type="match status" value="1"/>
</dbReference>
<evidence type="ECO:0000256" key="2">
    <source>
        <dbReference type="SAM" id="MobiDB-lite"/>
    </source>
</evidence>
<reference evidence="4 5" key="2">
    <citation type="journal article" date="2018" name="Hortic Res">
        <title>Improved Brassica rapa reference genome by single-molecule sequencing and chromosome conformation capture technologies.</title>
        <authorList>
            <person name="Zhang L."/>
            <person name="Cai X."/>
            <person name="Wu J."/>
            <person name="Liu M."/>
            <person name="Grob S."/>
            <person name="Cheng F."/>
            <person name="Liang J."/>
            <person name="Cai C."/>
            <person name="Liu Z."/>
            <person name="Liu B."/>
            <person name="Wang F."/>
            <person name="Li S."/>
            <person name="Liu F."/>
            <person name="Li X."/>
            <person name="Cheng L."/>
            <person name="Yang W."/>
            <person name="Li M.H."/>
            <person name="Grossniklaus U."/>
            <person name="Zheng H."/>
            <person name="Wang X."/>
        </authorList>
    </citation>
    <scope>NUCLEOTIDE SEQUENCE [LARGE SCALE GENOMIC DNA]</scope>
    <source>
        <strain evidence="4 5">cv. Chiifu-401-42</strain>
    </source>
</reference>
<keyword evidence="1" id="KW-0378">Hydrolase</keyword>
<evidence type="ECO:0000256" key="1">
    <source>
        <dbReference type="ARBA" id="ARBA00022750"/>
    </source>
</evidence>
<feature type="compositionally biased region" description="Low complexity" evidence="2">
    <location>
        <begin position="43"/>
        <end position="53"/>
    </location>
</feature>
<evidence type="ECO:0000313" key="4">
    <source>
        <dbReference type="EnsemblPlants" id="Bra008452.1-P"/>
    </source>
</evidence>
<dbReference type="InterPro" id="IPR043502">
    <property type="entry name" value="DNA/RNA_pol_sf"/>
</dbReference>
<dbReference type="Pfam" id="PF07727">
    <property type="entry name" value="RVT_2"/>
    <property type="match status" value="1"/>
</dbReference>
<dbReference type="Proteomes" id="UP000011750">
    <property type="component" value="Chromosome A02"/>
</dbReference>
<dbReference type="Pfam" id="PF25597">
    <property type="entry name" value="SH3_retrovirus"/>
    <property type="match status" value="1"/>
</dbReference>
<dbReference type="InParanoid" id="M4CW55"/>
<reference evidence="4" key="3">
    <citation type="submission" date="2023-03" db="UniProtKB">
        <authorList>
            <consortium name="EnsemblPlants"/>
        </authorList>
    </citation>
    <scope>IDENTIFICATION</scope>
    <source>
        <strain evidence="4">cv. Chiifu-401-42</strain>
    </source>
</reference>
<evidence type="ECO:0000313" key="5">
    <source>
        <dbReference type="Proteomes" id="UP000011750"/>
    </source>
</evidence>
<dbReference type="SUPFAM" id="SSF53098">
    <property type="entry name" value="Ribonuclease H-like"/>
    <property type="match status" value="1"/>
</dbReference>
<dbReference type="eggNOG" id="KOG0017">
    <property type="taxonomic scope" value="Eukaryota"/>
</dbReference>
<dbReference type="Gene3D" id="3.30.420.10">
    <property type="entry name" value="Ribonuclease H-like superfamily/Ribonuclease H"/>
    <property type="match status" value="1"/>
</dbReference>
<sequence>MRKPLPDLAEICNILDQDDSQRQFNSVIAPTAFQVSHGVSQSSVLPASSNSVSPGGNAGDSNVSTQSALNAFQRKPGAVCSHCGNTGHVVDRCYKLHGYPVGWKKGKWNNDKPSQPKPPAVTANVAVQDTSSVVSGLDNLVGKLNKDQIQNFIAYFSSQLQLQPDRGASHASASQSTDQSGISFSSSTFSFIGILSVTQCATDKHTWIVDSGATHHVSHERDAFDTLDTSVEHFVNLLNGSTLKVSGIGRININDTLTLQNVLFIPEFRLNLLSVSSLTSDIGAQVIFDSGSFTIQDPIRGSTIGRGKRIAKLYVLDVADRSSAAPASSSSFANTVVDASVWHQRFGHSSFERIERLSDVLGFSKTKNKGLMHCDVCHRAKQKKLSYHLHPKLCSMPFELLHIDVWGPFSEPTQEGYKYFLTIVDDHTRVTWVYLLKLKSDVLTIFPEFIRMVETQYDAHIKSVRADNAPELRFDALYKEKGIIPYHSCPETPEQNSVVERKHQHLLNVARALLFQSGVPLSHWGDCILTAVFLINRTPSQVIGNKTPFEMLTSKLPDYSNLKTFGCLCYASTSPKGRHKFQDRARACVFLGYPSGYKGYKLLDIQSHAVFISRNVVFHENLFPFLHSTPTAGQAEFFPQLHTDSDTPDTVPAPTTGTDPQPSTRRVSKPPRHLQDYDCNSINSCTEHPISNFLSYDGLSDPYLIFINAVNSIPEPRNFDQACKLKEWCDAMGIEITALEENNTWLVCSLPEGKRAVGCKWVFKVKLNADGTLERYKARLVAKGYTQQEGIDYVETFSPVAKLSTVKLLLAVAAAKNWSLSQLDVSNAFLNGDLDEEIYMSLPPGYSPRQGESFPPNAVCKLKKSLYGLKQASRQWFLKFSETLLQMGFKVSSGDHTLFLKHSGKAYMAVLVYVDDIIIASSCDKATELLKAALHASFKLRDLGTLRYFLGLEIARSSAGISVCQRKYILDLLTDTGLLGCKPSSIPMDPSVKLSTEDGDLLPNAEMYRRLIGKLLYLTFTRPDITFAVHKLCQFTSSPRAPHLQAAYKVLHYLKGTVGLGLFYSANSDMKLSAFADADWGSCPDTRQSVSGLCVFVGPSLIAWKSNKQDTVSSSSAESEYRAMSEAVKEMIWFRNMMEDLWIESREAAPLYCDNTAAIHIANNAVFHERTKHVERDCHIVREWVKKGLVRTLHVRTANQLADILTKPLYPSSFRHLMSKMEFINIYAPS</sequence>
<keyword evidence="5" id="KW-1185">Reference proteome</keyword>
<dbReference type="GO" id="GO:0004190">
    <property type="term" value="F:aspartic-type endopeptidase activity"/>
    <property type="evidence" value="ECO:0007669"/>
    <property type="project" value="UniProtKB-KW"/>
</dbReference>
<dbReference type="InterPro" id="IPR036397">
    <property type="entry name" value="RNaseH_sf"/>
</dbReference>
<name>M4CW55_BRACM</name>
<dbReference type="InterPro" id="IPR054722">
    <property type="entry name" value="PolX-like_BBD"/>
</dbReference>
<accession>M4CW55</accession>